<evidence type="ECO:0000313" key="1">
    <source>
        <dbReference type="EMBL" id="KAK4035491.1"/>
    </source>
</evidence>
<proteinExistence type="predicted"/>
<protein>
    <submittedName>
        <fullName evidence="1">Uncharacterized protein</fullName>
    </submittedName>
</protein>
<reference evidence="1 2" key="1">
    <citation type="journal article" date="2023" name="Nucleic Acids Res.">
        <title>The hologenome of Daphnia magna reveals possible DNA methylation and microbiome-mediated evolution of the host genome.</title>
        <authorList>
            <person name="Chaturvedi A."/>
            <person name="Li X."/>
            <person name="Dhandapani V."/>
            <person name="Marshall H."/>
            <person name="Kissane S."/>
            <person name="Cuenca-Cambronero M."/>
            <person name="Asole G."/>
            <person name="Calvet F."/>
            <person name="Ruiz-Romero M."/>
            <person name="Marangio P."/>
            <person name="Guigo R."/>
            <person name="Rago D."/>
            <person name="Mirbahai L."/>
            <person name="Eastwood N."/>
            <person name="Colbourne J.K."/>
            <person name="Zhou J."/>
            <person name="Mallon E."/>
            <person name="Orsini L."/>
        </authorList>
    </citation>
    <scope>NUCLEOTIDE SEQUENCE [LARGE SCALE GENOMIC DNA]</scope>
    <source>
        <strain evidence="1">LRV0_1</strain>
    </source>
</reference>
<dbReference type="EMBL" id="JAOYFB010000040">
    <property type="protein sequence ID" value="KAK4035491.1"/>
    <property type="molecule type" value="Genomic_DNA"/>
</dbReference>
<gene>
    <name evidence="1" type="ORF">OUZ56_027578</name>
</gene>
<accession>A0ABR0B1B7</accession>
<keyword evidence="2" id="KW-1185">Reference proteome</keyword>
<comment type="caution">
    <text evidence="1">The sequence shown here is derived from an EMBL/GenBank/DDBJ whole genome shotgun (WGS) entry which is preliminary data.</text>
</comment>
<dbReference type="Proteomes" id="UP001234178">
    <property type="component" value="Unassembled WGS sequence"/>
</dbReference>
<evidence type="ECO:0000313" key="2">
    <source>
        <dbReference type="Proteomes" id="UP001234178"/>
    </source>
</evidence>
<sequence length="111" mass="13347">MSSRSLIFQKIIPFHATYVQPGYYRRLKLRCYLRFRYLFTFAAGQAIHVDKLQINVKLLFPERLARFGKRKGRTRKMIQKKVRSYKIVVMLIKLFRVDPSTSHHPEDEYVP</sequence>
<name>A0ABR0B1B7_9CRUS</name>
<organism evidence="1 2">
    <name type="scientific">Daphnia magna</name>
    <dbReference type="NCBI Taxonomy" id="35525"/>
    <lineage>
        <taxon>Eukaryota</taxon>
        <taxon>Metazoa</taxon>
        <taxon>Ecdysozoa</taxon>
        <taxon>Arthropoda</taxon>
        <taxon>Crustacea</taxon>
        <taxon>Branchiopoda</taxon>
        <taxon>Diplostraca</taxon>
        <taxon>Cladocera</taxon>
        <taxon>Anomopoda</taxon>
        <taxon>Daphniidae</taxon>
        <taxon>Daphnia</taxon>
    </lineage>
</organism>